<evidence type="ECO:0000256" key="8">
    <source>
        <dbReference type="ARBA" id="ARBA00022927"/>
    </source>
</evidence>
<dbReference type="CDD" id="cd12820">
    <property type="entry name" value="LbR_YadA-like"/>
    <property type="match status" value="4"/>
</dbReference>
<evidence type="ECO:0000313" key="19">
    <source>
        <dbReference type="Proteomes" id="UP000253945"/>
    </source>
</evidence>
<keyword evidence="4" id="KW-0813">Transport</keyword>
<dbReference type="Gene3D" id="2.60.40.4050">
    <property type="match status" value="2"/>
</dbReference>
<feature type="domain" description="Trimeric autotransporter adhesin YadA-like head" evidence="14">
    <location>
        <begin position="112"/>
        <end position="136"/>
    </location>
</feature>
<dbReference type="InterPro" id="IPR008635">
    <property type="entry name" value="Coiled_stalk_dom"/>
</dbReference>
<keyword evidence="8" id="KW-0653">Protein transport</keyword>
<feature type="compositionally biased region" description="Basic and acidic residues" evidence="12">
    <location>
        <begin position="2440"/>
        <end position="2450"/>
    </location>
</feature>
<feature type="domain" description="Trimeric autotransporter adhesin YadA-like head" evidence="14">
    <location>
        <begin position="140"/>
        <end position="166"/>
    </location>
</feature>
<evidence type="ECO:0008006" key="20">
    <source>
        <dbReference type="Google" id="ProtNLM"/>
    </source>
</evidence>
<dbReference type="Gene3D" id="3.90.1780.10">
    <property type="entry name" value="Trimeric adhesin"/>
    <property type="match status" value="14"/>
</dbReference>
<feature type="domain" description="Trimeric autotransporter adhesin Trp ring" evidence="17">
    <location>
        <begin position="1310"/>
        <end position="1363"/>
    </location>
</feature>
<keyword evidence="7" id="KW-0732">Signal</keyword>
<dbReference type="SUPFAM" id="SSF101999">
    <property type="entry name" value="Trimeric adhesin"/>
    <property type="match status" value="9"/>
</dbReference>
<dbReference type="InterPro" id="IPR011049">
    <property type="entry name" value="Serralysin-like_metalloprot_C"/>
</dbReference>
<dbReference type="Proteomes" id="UP000253945">
    <property type="component" value="Unassembled WGS sequence"/>
</dbReference>
<evidence type="ECO:0000256" key="5">
    <source>
        <dbReference type="ARBA" id="ARBA00022452"/>
    </source>
</evidence>
<feature type="domain" description="Trimeric autotransporter adhesin YadA-like head" evidence="14">
    <location>
        <begin position="168"/>
        <end position="194"/>
    </location>
</feature>
<sequence length="3623" mass="371764">MNKIFRVVWNQATQSWVAVSELTKAHKKQSSSNSQGSTVKFSGNFIKSSAIALSLLSGHSAYAAVNVPGTGHDTSVAWGASSNASGNNAVALGRKAQATGDSAIAVGIDSKASGASAEAIGVGANATGDRSVAIGNQGKAEGIEAVAIGKGANASKASAVALGQGAQATGNRASAIGQNSKATQDDTIALGTNSKSTNTYTVALGRNTDAAGQRSMAFGNEAKATANDTIAFGSSSEAKKNNDIIIGKEAKSRDEGGGHSIAIGYNSTAGSTKVGAATDVTSTNTNAAAGGVAIGVSSYTGVNRNNAAINSSVAIGAGAGAGFRAINADGIPTGNGTDPDDNATVLAKAFGNTSTEAGNKDAANRFDYKGVDINEGTAVGRNTRAIGDQAVALGAQSIAGQGAIAIGGNDITQFANARYFTSNRDNFGVADVSDHDQSGTLASKNISQKYQELVGAALNTAYQATYAQNGSTVIGMQAHSTTPLGVAIGTNALVRKGAYGATAIGSGSAIQANAEAAVAIGMGSWVNGKFGVAAGTASRAEQSAVAVGYKANADKSAVAVGDSSKATNSSVAVGQLAQATKEADIAVGQGAKASGNQGAIAMGLGTNAQGDSSIMIGGSDISSAANQRTEFEKATGGITAKSVTEKINGKDVTRNYTFAETTTTPGTIAEAYKELTGLDMDVSTLDFADAKNKNGHASTSLGVHALSKGNLATAIGAGARADAIGSLALGTGAHATKQNAVAIGTGSTTALVGTRQLSVNYDSDGNIVSDNDKDKIAYTFKWAGGTNTSEGDVVSFGSSGAERQLKNVAAGRVAEDSTDAINGSQLNSITKKIAAGFNTSGNEVAGSSGVFTSKKANADSAKKDYETAIRSDDKVQLQVGNNLKLDRDETVSEVDVPDDFDKTKTVKKKIRKADFAYSLNPVLTNLTSAEFIGTGTDAPTTKLTNDGVTITPKTAGKKPVSLTQNGLDNGGNPITDVAGNLDGAKTGTNAPTTNSTKPATLNNSNAATVGDVLNAGWNLQEKGTAKDFVTAYDTVNFVDGDGTSVSVTTNTDGKTSTIKYSANLGDGLEKDATTNKIKVKAADKSLEVTNDGVKVKAADNTLTTDDNGLKVNTGTINPVDSGDKAGTVAVNTDDAGKIATVDTVVNAVNNAAWNATAAKTNDGENGGTVKKQAVKAGDTVTFEADKNIKIAQTDGKFTFSTKDNVEFTTVKVGDTTNGKKPVELKNGDVITANNNPEQPTTALNVSSDGKPTQITGVGSVLNTTPVATTPDGSAPTTQPNVVNLGTAHGQTPLSPNVLNSAATVRDLANMGWKVSSDKATGADGKDYSDVVRNADEVKFVGKNAAKVSGKTENGVRTITVDVEVPETKTAELVSSKDGSVIAPSTNPELQKALKDAKDELAKLPKDASDEQKKEAENKVKAAETELNKALDNKGVATAKNVADMINASGFTLKTSATADGKKESGDDEVINPGKAVEMVAGKNLTVKQEANGKVTYATKDNVEFTSVKVGDTQNGKAPVNFTTEAASPASNNGADKTPTTALNVSSDGKPTQITGVGSTLNVKPVDTNTNGTPTADADKPNLVDLVGPKDAPVNKNAAATVGDLQNMGWVVSTKEGNGYNDVVKNANQVDFVGKNGITVTGETKDGIRTITVEAAQTPVVYTNKAGDKLVKVGDKFYKTDENGKPTATEVPKEDVIASMNNGDNTANNPMHLSNIGSNLPTVNDTTKQAFDPNSTTPKADKNNKSAPMTAAEAAELLNPTTADGKANPKFAGNNAATVSDVLNAGWNLQNNGEARDFVKPYDTVNFVDGINTKAVVTTDAEGKVSNVQIDVKDLPIAYTNEAGDKVVKAADGKYYKESDLAGKVYDPKTKQFKNADGTALNEQPTEVAGDTVKTNLVNPNAEANKAGNATQLGNVASGANTFAPVEDKKLGNDGKWYPADQVEPNGQPKKDASPVAVPNNIGKAGLIDFSQSNPNNAATVGDLQNLGWVVSAKGNDYSDQVRNANEVKFVGEGTASVTGKTDENGVRTITVKVDDQVSTNNAQVPVNYTTADGTKVYPVKDEKGNVTYHTTPDGKGKGDTEIPKGNVITSINGPEGTTAPTILSNVAGNLDGAKKDTKAPTTEHGPVNTTDKNAVNYVNPNNAATVGDVLNAGWNLQNNGDARDFVKPYDTVNFVDGINTKAVVTTDAEGKVSNVQIDVKDLPIAYTNEAGDKVVKAADGKYYKESDLAGKVYDPKTKQFKNADGTALNEQPTEVAGDTVKTNLVNPNAEANKAGNATQLGNVASGANTFAPVEDKKLGNDGKWYPADQVEPNGQPKKDASPVAVPNNIGKAGLIDFSQSNPNNAATVGDLQNLGWVVSAKGNDYSDQVRNANEVKFVGEGTASVTGKTDENGVRTITVKVDDQVSTNNAQVPVNYTTADGTKVYPVKDEKGNVTYHTTPDGKGKGDTEIPKGNVITSINGPEGTTAPTILSNVAGNLDGAKKDTKAPTTEHGPVNTTDKNAVNYVNPNNAATVGDVLNAGWNLQNNGDARDFVKPYDTVNFINGKGTKAVVETADNLTSTVKFDVDAGEITADETKPGAVKGPNTTGKNPAELAKNLADAQKAVDDLAKDPSATKDAKQKAQDALKAAQDAAAPLNKVATAQNVADMINKSGFTLKADKTEGDNLTAADLANGEMINPGDTITMKAGKNMSVKHEKDGSITYATKDEVEFNTVKVGNPNTYVDNNGKPLVKVGDNYYKPEQLENGKPKNGEMPVDPATVKNQVAPVNMKTEAATPANNNVGKDGNSTQPTTALNFTSGEGDNAKPTQLKGVGSVLDTKAQPTSTGKQGDTPATAGNQNLVNLGNNPITGKSDLAPEILNSAATVGDLANMGWIVGAPENGYVDTVKNANKVDFKGENGISVTGKTNDKGVREITISVAEGKVTNDVKVTKADGTVIDGVKGPDGKLYKKGPDGKPDTSKEITLAEGDKVNNEGSKFVSGNAVATAIQESGWNVGLADSSKANEAFNDDSKALSANKLEKVNPNDNVRFADGKGTKAAVATVERVDEFGKKVTDTYVKFDVDAGEITADTTKPGMVKGPVTADEAKKLADDLKKAEQAVKDLPADATPEAKKAAQDALKVAQDAAAPLNKVATAQNVAEAINNSGWRTNSTTATGGAKDTLINPGKAVNFESGKNMEVAQTVDKDGNVAYTYATKDDVQFNSVQFGDANGPKITNNGGNINVSGADGKAPTKITGVAAGDISPNSTDAVNGAQVYALSRGNVPNVKNITVDGKEYKNVIVDENGTPILKTYNVQGQKEIITNSVVEAIHNMNEQGIKFFHSNDGIERPKQEQTNSFDSSASGKFATAIGSKSSAEGTNAVAIGFNSVVTGNDSISIGTGNRVTGNNSGAFGDPSTVSGQGSYSVGNNNTVATNDTFVLGNKVTQTVENSVILGTKSTATAGDGSATGTLNNIKQDGTKGTSTTAGSKGTVKQAIVGNMVYGGFEGATADGVVSVGAAGNERRIQNVAAGEISATSTDAINGSQLYSVAQGVGNRLGDLNNKINRNNKNLRAGIAGANAAAGLPQVYIPGKSMVAASAGTYKGQSALAVGYSRASDNGKLILKLQGNANTRGDVGGSVGVGYQW</sequence>
<dbReference type="STRING" id="736.B0184_03625"/>
<feature type="domain" description="Trimeric autotransporter adhesin Trp ring" evidence="17">
    <location>
        <begin position="2871"/>
        <end position="2918"/>
    </location>
</feature>
<feature type="region of interest" description="Disordered" evidence="12">
    <location>
        <begin position="2432"/>
        <end position="2453"/>
    </location>
</feature>
<dbReference type="Gene3D" id="1.20.5.170">
    <property type="match status" value="3"/>
</dbReference>
<feature type="domain" description="Trimeric autotransporter adhesin YadA-like stalk" evidence="15">
    <location>
        <begin position="3502"/>
        <end position="3546"/>
    </location>
</feature>
<organism evidence="18 19">
    <name type="scientific">Haemophilus paraphrohaemolyticus</name>
    <dbReference type="NCBI Taxonomy" id="736"/>
    <lineage>
        <taxon>Bacteria</taxon>
        <taxon>Pseudomonadati</taxon>
        <taxon>Pseudomonadota</taxon>
        <taxon>Gammaproteobacteria</taxon>
        <taxon>Pasteurellales</taxon>
        <taxon>Pasteurellaceae</taxon>
        <taxon>Haemophilus</taxon>
    </lineage>
</organism>
<feature type="domain" description="Trimeric autotransporter adhesin YadA-like head" evidence="14">
    <location>
        <begin position="3340"/>
        <end position="3366"/>
    </location>
</feature>
<feature type="domain" description="Trimeric autotransporter adhesin Trp ring" evidence="17">
    <location>
        <begin position="1607"/>
        <end position="1653"/>
    </location>
</feature>
<dbReference type="InterPro" id="IPR008640">
    <property type="entry name" value="Adhesin_Head_dom"/>
</dbReference>
<feature type="region of interest" description="Disordered" evidence="12">
    <location>
        <begin position="1523"/>
        <end position="1579"/>
    </location>
</feature>
<dbReference type="Pfam" id="PF03895">
    <property type="entry name" value="YadA_anchor"/>
    <property type="match status" value="1"/>
</dbReference>
<dbReference type="InterPro" id="IPR045584">
    <property type="entry name" value="Pilin-like"/>
</dbReference>
<feature type="compositionally biased region" description="Polar residues" evidence="12">
    <location>
        <begin position="1523"/>
        <end position="1573"/>
    </location>
</feature>
<evidence type="ECO:0000259" key="16">
    <source>
        <dbReference type="Pfam" id="PF13018"/>
    </source>
</evidence>
<evidence type="ECO:0000256" key="1">
    <source>
        <dbReference type="ARBA" id="ARBA00004241"/>
    </source>
</evidence>
<proteinExistence type="inferred from homology"/>
<evidence type="ECO:0000256" key="12">
    <source>
        <dbReference type="SAM" id="MobiDB-lite"/>
    </source>
</evidence>
<evidence type="ECO:0000256" key="9">
    <source>
        <dbReference type="ARBA" id="ARBA00023136"/>
    </source>
</evidence>
<evidence type="ECO:0000256" key="10">
    <source>
        <dbReference type="ARBA" id="ARBA00023237"/>
    </source>
</evidence>
<keyword evidence="5" id="KW-1134">Transmembrane beta strand</keyword>
<comment type="similarity">
    <text evidence="3">Belongs to the autotransporter-2 (AT-2) (TC 1.B.40) family.</text>
</comment>
<gene>
    <name evidence="18" type="ORF">DPV92_07890</name>
</gene>
<dbReference type="SUPFAM" id="SSF54523">
    <property type="entry name" value="Pili subunits"/>
    <property type="match status" value="1"/>
</dbReference>
<protein>
    <recommendedName>
        <fullName evidence="20">Adhesin</fullName>
    </recommendedName>
</protein>
<evidence type="ECO:0000256" key="11">
    <source>
        <dbReference type="SAM" id="Coils"/>
    </source>
</evidence>
<dbReference type="GO" id="GO:0009986">
    <property type="term" value="C:cell surface"/>
    <property type="evidence" value="ECO:0007669"/>
    <property type="project" value="UniProtKB-SubCell"/>
</dbReference>
<reference evidence="18 19" key="1">
    <citation type="submission" date="2018-05" db="EMBL/GenBank/DDBJ databases">
        <title>Draft Genome Sequences for a Diverse set of 7 Haemophilus Species.</title>
        <authorList>
            <person name="Nichols M."/>
            <person name="Topaz N."/>
            <person name="Wang X."/>
            <person name="Wang X."/>
            <person name="Boxrud D."/>
        </authorList>
    </citation>
    <scope>NUCLEOTIDE SEQUENCE [LARGE SCALE GENOMIC DNA]</scope>
    <source>
        <strain evidence="18 19">C2014016342</strain>
    </source>
</reference>
<feature type="domain" description="Trimeric autotransporter adhesin YadA-like head" evidence="14">
    <location>
        <begin position="74"/>
        <end position="96"/>
    </location>
</feature>
<evidence type="ECO:0000259" key="17">
    <source>
        <dbReference type="Pfam" id="PF18669"/>
    </source>
</evidence>
<dbReference type="Pfam" id="PF13018">
    <property type="entry name" value="ESPR"/>
    <property type="match status" value="1"/>
</dbReference>
<dbReference type="Gene3D" id="2.20.25.140">
    <property type="match status" value="5"/>
</dbReference>
<comment type="subcellular location">
    <subcellularLocation>
        <location evidence="2">Cell outer membrane</location>
    </subcellularLocation>
    <subcellularLocation>
        <location evidence="1">Cell surface</location>
    </subcellularLocation>
</comment>
<feature type="domain" description="Trimeric autotransporter adhesin YadA-like head" evidence="14">
    <location>
        <begin position="721"/>
        <end position="747"/>
    </location>
</feature>
<dbReference type="Pfam" id="PF05658">
    <property type="entry name" value="YadA_head"/>
    <property type="match status" value="9"/>
</dbReference>
<evidence type="ECO:0000256" key="2">
    <source>
        <dbReference type="ARBA" id="ARBA00004442"/>
    </source>
</evidence>
<keyword evidence="9" id="KW-0472">Membrane</keyword>
<accession>A0A369ZR51</accession>
<dbReference type="Gene3D" id="2.150.10.10">
    <property type="entry name" value="Serralysin-like metalloprotease, C-terminal"/>
    <property type="match status" value="4"/>
</dbReference>
<feature type="domain" description="Trimeric autotransporter adhesin Trp ring" evidence="17">
    <location>
        <begin position="2354"/>
        <end position="2402"/>
    </location>
</feature>
<dbReference type="InterPro" id="IPR040482">
    <property type="entry name" value="Trp_ring"/>
</dbReference>
<evidence type="ECO:0000313" key="18">
    <source>
        <dbReference type="EMBL" id="RDF08925.1"/>
    </source>
</evidence>
<keyword evidence="11" id="KW-0175">Coiled coil</keyword>
<feature type="domain" description="Trimeric autotransporter adhesin YadA-like head" evidence="14">
    <location>
        <begin position="579"/>
        <end position="605"/>
    </location>
</feature>
<keyword evidence="10" id="KW-0998">Cell outer membrane</keyword>
<feature type="domain" description="Trimeric autotransporter adhesin YadA-like head" evidence="14">
    <location>
        <begin position="376"/>
        <end position="397"/>
    </location>
</feature>
<feature type="domain" description="Trimeric autotransporter adhesin YadA-like stalk" evidence="15">
    <location>
        <begin position="805"/>
        <end position="847"/>
    </location>
</feature>
<dbReference type="Gene3D" id="3.30.1300.30">
    <property type="entry name" value="GSPII I/J protein-like"/>
    <property type="match status" value="1"/>
</dbReference>
<dbReference type="InterPro" id="IPR005594">
    <property type="entry name" value="YadA_C"/>
</dbReference>
<name>A0A369ZR51_9PAST</name>
<dbReference type="GO" id="GO:0015031">
    <property type="term" value="P:protein transport"/>
    <property type="evidence" value="ECO:0007669"/>
    <property type="project" value="UniProtKB-KW"/>
</dbReference>
<feature type="compositionally biased region" description="Basic and acidic residues" evidence="12">
    <location>
        <begin position="2072"/>
        <end position="2082"/>
    </location>
</feature>
<feature type="region of interest" description="Disordered" evidence="12">
    <location>
        <begin position="1230"/>
        <end position="1254"/>
    </location>
</feature>
<feature type="compositionally biased region" description="Polar residues" evidence="12">
    <location>
        <begin position="1727"/>
        <end position="1737"/>
    </location>
</feature>
<feature type="domain" description="Trimeric autotransporter adhesin YadA-like stalk" evidence="15">
    <location>
        <begin position="3232"/>
        <end position="3267"/>
    </location>
</feature>
<dbReference type="RefSeq" id="WP_111354398.1">
    <property type="nucleotide sequence ID" value="NZ_QEQF01000008.1"/>
</dbReference>
<dbReference type="Pfam" id="PF05662">
    <property type="entry name" value="YadA_stalk"/>
    <property type="match status" value="3"/>
</dbReference>
<evidence type="ECO:0000259" key="15">
    <source>
        <dbReference type="Pfam" id="PF05662"/>
    </source>
</evidence>
<feature type="domain" description="Trimeric autotransporter adhesin Trp ring" evidence="17">
    <location>
        <begin position="1986"/>
        <end position="2034"/>
    </location>
</feature>
<feature type="domain" description="Trimeric autotransporter adhesin YadA-like head" evidence="14">
    <location>
        <begin position="210"/>
        <end position="236"/>
    </location>
</feature>
<feature type="domain" description="Trimeric autotransporter adhesin YadA-like C-terminal membrane anchor" evidence="13">
    <location>
        <begin position="3563"/>
        <end position="3623"/>
    </location>
</feature>
<evidence type="ECO:0000256" key="4">
    <source>
        <dbReference type="ARBA" id="ARBA00022448"/>
    </source>
</evidence>
<feature type="coiled-coil region" evidence="11">
    <location>
        <begin position="1405"/>
        <end position="1432"/>
    </location>
</feature>
<feature type="compositionally biased region" description="Polar residues" evidence="12">
    <location>
        <begin position="1231"/>
        <end position="1254"/>
    </location>
</feature>
<keyword evidence="6" id="KW-0812">Transmembrane</keyword>
<evidence type="ECO:0000256" key="6">
    <source>
        <dbReference type="ARBA" id="ARBA00022692"/>
    </source>
</evidence>
<feature type="domain" description="ESPR" evidence="16">
    <location>
        <begin position="1"/>
        <end position="37"/>
    </location>
</feature>
<keyword evidence="19" id="KW-1185">Reference proteome</keyword>
<dbReference type="EMBL" id="QEQF01000008">
    <property type="protein sequence ID" value="RDF08925.1"/>
    <property type="molecule type" value="Genomic_DNA"/>
</dbReference>
<comment type="caution">
    <text evidence="18">The sequence shown here is derived from an EMBL/GenBank/DDBJ whole genome shotgun (WGS) entry which is preliminary data.</text>
</comment>
<dbReference type="Pfam" id="PF18669">
    <property type="entry name" value="Trp_ring"/>
    <property type="match status" value="5"/>
</dbReference>
<evidence type="ECO:0000259" key="13">
    <source>
        <dbReference type="Pfam" id="PF03895"/>
    </source>
</evidence>
<dbReference type="SUPFAM" id="SSF101967">
    <property type="entry name" value="Adhesin YadA, collagen-binding domain"/>
    <property type="match status" value="6"/>
</dbReference>
<feature type="region of interest" description="Disordered" evidence="12">
    <location>
        <begin position="1727"/>
        <end position="1748"/>
    </location>
</feature>
<evidence type="ECO:0000256" key="3">
    <source>
        <dbReference type="ARBA" id="ARBA00005848"/>
    </source>
</evidence>
<dbReference type="InterPro" id="IPR024973">
    <property type="entry name" value="ESPR"/>
</dbReference>
<feature type="region of interest" description="Disordered" evidence="12">
    <location>
        <begin position="2064"/>
        <end position="2085"/>
    </location>
</feature>
<feature type="region of interest" description="Disordered" evidence="12">
    <location>
        <begin position="2772"/>
        <end position="2841"/>
    </location>
</feature>
<feature type="region of interest" description="Disordered" evidence="12">
    <location>
        <begin position="1261"/>
        <end position="1280"/>
    </location>
</feature>
<dbReference type="GO" id="GO:0009279">
    <property type="term" value="C:cell outer membrane"/>
    <property type="evidence" value="ECO:0007669"/>
    <property type="project" value="UniProtKB-SubCell"/>
</dbReference>
<feature type="compositionally biased region" description="Polar residues" evidence="12">
    <location>
        <begin position="2776"/>
        <end position="2800"/>
    </location>
</feature>
<evidence type="ECO:0000256" key="7">
    <source>
        <dbReference type="ARBA" id="ARBA00022729"/>
    </source>
</evidence>
<dbReference type="InterPro" id="IPR037174">
    <property type="entry name" value="Trimeric_adhesin"/>
</dbReference>
<evidence type="ECO:0000259" key="14">
    <source>
        <dbReference type="Pfam" id="PF05658"/>
    </source>
</evidence>